<reference evidence="1" key="1">
    <citation type="submission" date="2013-07" db="EMBL/GenBank/DDBJ databases">
        <title>HIV-1 subtype C is not associated with higher risk of heterosexual HIV-1 transmission: a multinational study among African HIV-1 serodiscordant couples.</title>
        <authorList>
            <consortium name="Partners in Prevention HSV/HIV Transmission Study Team"/>
            <person name="Kahle E.M."/>
            <person name="Campbell M.S."/>
            <person name="Lingappa J.R."/>
            <person name="Donnell D."/>
            <person name="Celum C."/>
            <person name="Odondo R."/>
            <person name="Mujugira A."/>
            <person name="Fife K."/>
            <person name="Mugo N.R."/>
            <person name="Kapiga S."/>
            <person name="Mullins J.I."/>
            <person name="Baeten J.M."/>
        </authorList>
    </citation>
    <scope>NUCLEOTIDE SEQUENCE</scope>
    <source>
        <strain evidence="1">KENP167XXxDDDDDD1pXGAGNNN</strain>
    </source>
</reference>
<sequence>LNGSTIWVRILDQQGVCHPIFYVLRSLLSSESFKEPIYIVSKGFFWPLSYVQNADRAIHSYYFI</sequence>
<organismHost>
    <name type="scientific">Homo sapiens</name>
    <name type="common">Human</name>
    <dbReference type="NCBI Taxonomy" id="9606"/>
</organismHost>
<accession>W0GUG7</accession>
<organism evidence="1">
    <name type="scientific">Human immunodeficiency virus type 1</name>
    <name type="common">HIV-1</name>
    <dbReference type="NCBI Taxonomy" id="11676"/>
    <lineage>
        <taxon>Viruses</taxon>
        <taxon>Riboviria</taxon>
        <taxon>Pararnavirae</taxon>
        <taxon>Artverviricota</taxon>
        <taxon>Revtraviricetes</taxon>
        <taxon>Ortervirales</taxon>
        <taxon>Retroviridae</taxon>
        <taxon>Orthoretrovirinae</taxon>
        <taxon>Lentivirus</taxon>
        <taxon>Lentivirus humimdef1</taxon>
    </lineage>
</organism>
<evidence type="ECO:0000313" key="1">
    <source>
        <dbReference type="EMBL" id="AHF62156.1"/>
    </source>
</evidence>
<dbReference type="EMBL" id="KF426359">
    <property type="protein sequence ID" value="AHF62156.1"/>
    <property type="molecule type" value="Genomic_RNA"/>
</dbReference>
<protein>
    <submittedName>
        <fullName evidence="1">Gag protein</fullName>
    </submittedName>
</protein>
<proteinExistence type="predicted"/>
<name>W0GUG7_HV1</name>
<feature type="non-terminal residue" evidence="1">
    <location>
        <position position="1"/>
    </location>
</feature>
<gene>
    <name evidence="1" type="primary">gag</name>
</gene>